<reference evidence="3 4" key="1">
    <citation type="submission" date="2015-04" db="EMBL/GenBank/DDBJ databases">
        <authorList>
            <person name="Heijne W.H."/>
            <person name="Fedorova N.D."/>
            <person name="Nierman W.C."/>
            <person name="Vollebregt A.W."/>
            <person name="Zhao Z."/>
            <person name="Wu L."/>
            <person name="Kumar M."/>
            <person name="Stam H."/>
            <person name="van den Berg M.A."/>
            <person name="Pel H.J."/>
        </authorList>
    </citation>
    <scope>NUCLEOTIDE SEQUENCE [LARGE SCALE GENOMIC DNA]</scope>
    <source>
        <strain evidence="3 4">CBS 393.64</strain>
    </source>
</reference>
<feature type="domain" description="DSC E3 ubiquitin ligase complex subunit 3 C-terminal" evidence="2">
    <location>
        <begin position="77"/>
        <end position="216"/>
    </location>
</feature>
<dbReference type="RefSeq" id="XP_013327137.1">
    <property type="nucleotide sequence ID" value="XM_013471683.1"/>
</dbReference>
<protein>
    <recommendedName>
        <fullName evidence="2">DSC E3 ubiquitin ligase complex subunit 3 C-terminal domain-containing protein</fullName>
    </recommendedName>
</protein>
<dbReference type="Pfam" id="PF13373">
    <property type="entry name" value="Dsc3_C"/>
    <property type="match status" value="1"/>
</dbReference>
<feature type="region of interest" description="Disordered" evidence="1">
    <location>
        <begin position="127"/>
        <end position="156"/>
    </location>
</feature>
<gene>
    <name evidence="3" type="ORF">T310_5469</name>
</gene>
<feature type="non-terminal residue" evidence="3">
    <location>
        <position position="1"/>
    </location>
</feature>
<organism evidence="3 4">
    <name type="scientific">Rasamsonia emersonii (strain ATCC 16479 / CBS 393.64 / IMI 116815)</name>
    <dbReference type="NCBI Taxonomy" id="1408163"/>
    <lineage>
        <taxon>Eukaryota</taxon>
        <taxon>Fungi</taxon>
        <taxon>Dikarya</taxon>
        <taxon>Ascomycota</taxon>
        <taxon>Pezizomycotina</taxon>
        <taxon>Eurotiomycetes</taxon>
        <taxon>Eurotiomycetidae</taxon>
        <taxon>Eurotiales</taxon>
        <taxon>Trichocomaceae</taxon>
        <taxon>Rasamsonia</taxon>
    </lineage>
</organism>
<dbReference type="GO" id="GO:0044695">
    <property type="term" value="C:Dsc E3 ubiquitin ligase complex"/>
    <property type="evidence" value="ECO:0007669"/>
    <property type="project" value="InterPro"/>
</dbReference>
<evidence type="ECO:0000313" key="4">
    <source>
        <dbReference type="Proteomes" id="UP000053958"/>
    </source>
</evidence>
<evidence type="ECO:0000313" key="3">
    <source>
        <dbReference type="EMBL" id="KKA20525.1"/>
    </source>
</evidence>
<feature type="compositionally biased region" description="Gly residues" evidence="1">
    <location>
        <begin position="131"/>
        <end position="150"/>
    </location>
</feature>
<dbReference type="OrthoDB" id="2556122at2759"/>
<sequence>GDDKGKGKAPVRDPPLPRLYVHCSIGDIVLSKSDLAAEAALASTLQEKHQSTAAAQQQQQQEHDRQREESMTTPAPRGFDRLLSAGFTPQEVSALRSQFLALQSISHTPDTMPSGDELRELEDRWMDEGSGAMGGPAGGIGGGAGGGGPFSGDDDGGLGSGSHGALDDMLWGAVMGFFWPIGCAMWLRREEGVWSWRKGLAVFVGVVVNVVFGAMKRTHNPEKRKNDDQQDQDGDYRNGDYPIRSHPSQQAQRQQVCDLRRERAEGAIPTSHALEGLYTRVDISLALVQIHPRALDRLPLLMEVRQGAAANVLRLQRDPLAFLQPRGTALQPLRPREQLLPLLQMTVHAVGVVGVAVAEERLAVIRERLEPALQLVDVGRIVAEPDVDFRPGCRGDVLLLHPHLIELFGEGVSVALSPDNQNRAVKGCLPVHWPRQALSLPV</sequence>
<dbReference type="EMBL" id="LASV01000253">
    <property type="protein sequence ID" value="KKA20525.1"/>
    <property type="molecule type" value="Genomic_DNA"/>
</dbReference>
<proteinExistence type="predicted"/>
<comment type="caution">
    <text evidence="3">The sequence shown here is derived from an EMBL/GenBank/DDBJ whole genome shotgun (WGS) entry which is preliminary data.</text>
</comment>
<dbReference type="Proteomes" id="UP000053958">
    <property type="component" value="Unassembled WGS sequence"/>
</dbReference>
<dbReference type="InterPro" id="IPR025390">
    <property type="entry name" value="Dsc3_C"/>
</dbReference>
<feature type="compositionally biased region" description="Basic and acidic residues" evidence="1">
    <location>
        <begin position="61"/>
        <end position="70"/>
    </location>
</feature>
<dbReference type="InterPro" id="IPR045226">
    <property type="entry name" value="Dsc3"/>
</dbReference>
<dbReference type="GeneID" id="25317813"/>
<feature type="compositionally biased region" description="Basic and acidic residues" evidence="1">
    <location>
        <begin position="219"/>
        <end position="238"/>
    </location>
</feature>
<feature type="region of interest" description="Disordered" evidence="1">
    <location>
        <begin position="219"/>
        <end position="253"/>
    </location>
</feature>
<dbReference type="PANTHER" id="PTHR28049">
    <property type="entry name" value="TRANSMEMBRANE PROTEIN YOR223W"/>
    <property type="match status" value="1"/>
</dbReference>
<evidence type="ECO:0000256" key="1">
    <source>
        <dbReference type="SAM" id="MobiDB-lite"/>
    </source>
</evidence>
<keyword evidence="4" id="KW-1185">Reference proteome</keyword>
<name>A0A0F4YQZ3_RASE3</name>
<dbReference type="GO" id="GO:0005783">
    <property type="term" value="C:endoplasmic reticulum"/>
    <property type="evidence" value="ECO:0007669"/>
    <property type="project" value="TreeGrafter"/>
</dbReference>
<dbReference type="PANTHER" id="PTHR28049:SF1">
    <property type="entry name" value="DSC E3 UBIQUITIN LIGASE COMPLEX SUBUNIT 3"/>
    <property type="match status" value="1"/>
</dbReference>
<dbReference type="AlphaFoldDB" id="A0A0F4YQZ3"/>
<accession>A0A0F4YQZ3</accession>
<evidence type="ECO:0000259" key="2">
    <source>
        <dbReference type="Pfam" id="PF13373"/>
    </source>
</evidence>
<feature type="region of interest" description="Disordered" evidence="1">
    <location>
        <begin position="43"/>
        <end position="76"/>
    </location>
</feature>